<dbReference type="Pfam" id="PF18734">
    <property type="entry name" value="HEPN_AbiU2"/>
    <property type="match status" value="1"/>
</dbReference>
<reference evidence="2 3" key="1">
    <citation type="submission" date="2022-04" db="EMBL/GenBank/DDBJ databases">
        <title>Rhizobium coralii sp. nov., isolated from coral Turbinaria peltata.</title>
        <authorList>
            <person name="Sun H."/>
        </authorList>
    </citation>
    <scope>NUCLEOTIDE SEQUENCE [LARGE SCALE GENOMIC DNA]</scope>
    <source>
        <strain evidence="2 3">NTR19</strain>
    </source>
</reference>
<dbReference type="Proteomes" id="UP001202827">
    <property type="component" value="Unassembled WGS sequence"/>
</dbReference>
<sequence length="246" mass="27875">MPKKRKRQTITTSDAIERIDRMVPILYRNVVNAIRIEATLEAGNEVVGSMSDKGFSGAGAYNAIKQSLGYDLAMHLARLYDIGSRRRHPNTSDVASIPLLVRLLRQKRCQDALKARARDWVPGDRWAAPMYERDCEEALRRASGSYSATFSGKYGRSGLKTLKEFRDTFMAHSLLNDTGANPRYNHLFRLTDAARDFVEQARLAATGTNSSLLRQEKAFRHEAVRFWSKALLGADRDFELDFELDV</sequence>
<accession>A0ABT0ISJ5</accession>
<dbReference type="EMBL" id="JALPRY010000014">
    <property type="protein sequence ID" value="MCK8780838.1"/>
    <property type="molecule type" value="Genomic_DNA"/>
</dbReference>
<gene>
    <name evidence="2" type="ORF">M0654_12670</name>
</gene>
<dbReference type="InterPro" id="IPR040704">
    <property type="entry name" value="HEPN_AbiU2"/>
</dbReference>
<evidence type="ECO:0000259" key="1">
    <source>
        <dbReference type="Pfam" id="PF18734"/>
    </source>
</evidence>
<evidence type="ECO:0000313" key="2">
    <source>
        <dbReference type="EMBL" id="MCK8780838.1"/>
    </source>
</evidence>
<name>A0ABT0ISJ5_9HYPH</name>
<comment type="caution">
    <text evidence="2">The sequence shown here is derived from an EMBL/GenBank/DDBJ whole genome shotgun (WGS) entry which is preliminary data.</text>
</comment>
<proteinExistence type="predicted"/>
<organism evidence="2 3">
    <name type="scientific">Neorhizobium turbinariae</name>
    <dbReference type="NCBI Taxonomy" id="2937795"/>
    <lineage>
        <taxon>Bacteria</taxon>
        <taxon>Pseudomonadati</taxon>
        <taxon>Pseudomonadota</taxon>
        <taxon>Alphaproteobacteria</taxon>
        <taxon>Hyphomicrobiales</taxon>
        <taxon>Rhizobiaceae</taxon>
        <taxon>Rhizobium/Agrobacterium group</taxon>
        <taxon>Neorhizobium</taxon>
    </lineage>
</organism>
<keyword evidence="3" id="KW-1185">Reference proteome</keyword>
<protein>
    <recommendedName>
        <fullName evidence="1">HEPN AbiU2-like domain-containing protein</fullName>
    </recommendedName>
</protein>
<evidence type="ECO:0000313" key="3">
    <source>
        <dbReference type="Proteomes" id="UP001202827"/>
    </source>
</evidence>
<dbReference type="RefSeq" id="WP_248683419.1">
    <property type="nucleotide sequence ID" value="NZ_JALPRY010000014.1"/>
</dbReference>
<feature type="domain" description="HEPN AbiU2-like" evidence="1">
    <location>
        <begin position="58"/>
        <end position="226"/>
    </location>
</feature>